<feature type="compositionally biased region" description="Acidic residues" evidence="2">
    <location>
        <begin position="250"/>
        <end position="266"/>
    </location>
</feature>
<dbReference type="PROSITE" id="PS50157">
    <property type="entry name" value="ZINC_FINGER_C2H2_2"/>
    <property type="match status" value="1"/>
</dbReference>
<dbReference type="InterPro" id="IPR036236">
    <property type="entry name" value="Znf_C2H2_sf"/>
</dbReference>
<keyword evidence="1" id="KW-0862">Zinc</keyword>
<evidence type="ECO:0000256" key="2">
    <source>
        <dbReference type="SAM" id="MobiDB-lite"/>
    </source>
</evidence>
<feature type="domain" description="C2H2-type" evidence="3">
    <location>
        <begin position="202"/>
        <end position="231"/>
    </location>
</feature>
<evidence type="ECO:0000259" key="3">
    <source>
        <dbReference type="PROSITE" id="PS50157"/>
    </source>
</evidence>
<dbReference type="PROSITE" id="PS00028">
    <property type="entry name" value="ZINC_FINGER_C2H2_1"/>
    <property type="match status" value="1"/>
</dbReference>
<organism evidence="4">
    <name type="scientific">Lepeophtheirus salmonis</name>
    <name type="common">Salmon louse</name>
    <name type="synonym">Caligus salmonis</name>
    <dbReference type="NCBI Taxonomy" id="72036"/>
    <lineage>
        <taxon>Eukaryota</taxon>
        <taxon>Metazoa</taxon>
        <taxon>Ecdysozoa</taxon>
        <taxon>Arthropoda</taxon>
        <taxon>Crustacea</taxon>
        <taxon>Multicrustacea</taxon>
        <taxon>Hexanauplia</taxon>
        <taxon>Copepoda</taxon>
        <taxon>Siphonostomatoida</taxon>
        <taxon>Caligidae</taxon>
        <taxon>Lepeophtheirus</taxon>
    </lineage>
</organism>
<protein>
    <recommendedName>
        <fullName evidence="3">C2H2-type domain-containing protein</fullName>
    </recommendedName>
</protein>
<keyword evidence="1" id="KW-0479">Metal-binding</keyword>
<name>A0A0K2UQK9_LEPSM</name>
<dbReference type="Gene3D" id="3.30.160.60">
    <property type="entry name" value="Classic Zinc Finger"/>
    <property type="match status" value="1"/>
</dbReference>
<accession>A0A0K2UQK9</accession>
<feature type="compositionally biased region" description="Acidic residues" evidence="2">
    <location>
        <begin position="231"/>
        <end position="242"/>
    </location>
</feature>
<keyword evidence="1" id="KW-0863">Zinc-finger</keyword>
<dbReference type="InterPro" id="IPR013087">
    <property type="entry name" value="Znf_C2H2_type"/>
</dbReference>
<reference evidence="4" key="1">
    <citation type="submission" date="2014-05" db="EMBL/GenBank/DDBJ databases">
        <authorList>
            <person name="Chronopoulou M."/>
        </authorList>
    </citation>
    <scope>NUCLEOTIDE SEQUENCE</scope>
    <source>
        <tissue evidence="4">Whole organism</tissue>
    </source>
</reference>
<dbReference type="GO" id="GO:0008270">
    <property type="term" value="F:zinc ion binding"/>
    <property type="evidence" value="ECO:0007669"/>
    <property type="project" value="UniProtKB-KW"/>
</dbReference>
<dbReference type="SUPFAM" id="SSF57667">
    <property type="entry name" value="beta-beta-alpha zinc fingers"/>
    <property type="match status" value="1"/>
</dbReference>
<dbReference type="OrthoDB" id="6910977at2759"/>
<dbReference type="SMART" id="SM00355">
    <property type="entry name" value="ZnF_C2H2"/>
    <property type="match status" value="2"/>
</dbReference>
<proteinExistence type="predicted"/>
<evidence type="ECO:0000256" key="1">
    <source>
        <dbReference type="PROSITE-ProRule" id="PRU00042"/>
    </source>
</evidence>
<dbReference type="AlphaFoldDB" id="A0A0K2UQK9"/>
<evidence type="ECO:0000313" key="4">
    <source>
        <dbReference type="EMBL" id="CDW40549.1"/>
    </source>
</evidence>
<feature type="region of interest" description="Disordered" evidence="2">
    <location>
        <begin position="231"/>
        <end position="266"/>
    </location>
</feature>
<dbReference type="EMBL" id="HACA01023188">
    <property type="protein sequence ID" value="CDW40549.1"/>
    <property type="molecule type" value="Transcribed_RNA"/>
</dbReference>
<sequence length="266" mass="30438">MAMPLCESCKGLETISSEGIKYVSKVVQTTPHLARRLIHLSKEEDIPSFSSASSSFTTSSVIPSATLNINNSSNSPKNKKKSNIFKGAFKSIICSINGFMFPNNRVKGVDQSKKWLSNGMKKLQMDYNSNIESSSFIEDISIETENRGKLNNTKDSDDNNMEEMEDDADIYWGRDSNACVVCERIFFTIKQLERHQLKKRHYGCNECEQRFNTLMLLEYHKEEYDHWTDDELSSADDYDSEDSYNPMDSNDVDDISGDEEKEYLLL</sequence>